<evidence type="ECO:0000256" key="4">
    <source>
        <dbReference type="ARBA" id="ARBA00022679"/>
    </source>
</evidence>
<keyword evidence="4" id="KW-0808">Transferase</keyword>
<evidence type="ECO:0000256" key="3">
    <source>
        <dbReference type="ARBA" id="ARBA00022676"/>
    </source>
</evidence>
<feature type="compositionally biased region" description="Acidic residues" evidence="5">
    <location>
        <begin position="892"/>
        <end position="910"/>
    </location>
</feature>
<dbReference type="FunFam" id="3.40.50.2000:FF:000010">
    <property type="entry name" value="Alpha,alpha-trehalose-phosphate synthase"/>
    <property type="match status" value="1"/>
</dbReference>
<protein>
    <recommendedName>
        <fullName evidence="9">Alpha,alpha-trehalose-phosphate synthase (UDP-forming)</fullName>
    </recommendedName>
</protein>
<dbReference type="PANTHER" id="PTHR10788:SF106">
    <property type="entry name" value="BCDNA.GH08860"/>
    <property type="match status" value="1"/>
</dbReference>
<gene>
    <name evidence="7" type="ORF">AB1Y20_007631</name>
</gene>
<dbReference type="InterPro" id="IPR036412">
    <property type="entry name" value="HAD-like_sf"/>
</dbReference>
<evidence type="ECO:0000313" key="7">
    <source>
        <dbReference type="EMBL" id="KAL1508035.1"/>
    </source>
</evidence>
<feature type="region of interest" description="Disordered" evidence="5">
    <location>
        <begin position="21"/>
        <end position="53"/>
    </location>
</feature>
<dbReference type="GO" id="GO:0005829">
    <property type="term" value="C:cytosol"/>
    <property type="evidence" value="ECO:0007669"/>
    <property type="project" value="TreeGrafter"/>
</dbReference>
<dbReference type="SUPFAM" id="SSF53756">
    <property type="entry name" value="UDP-Glycosyltransferase/glycogen phosphorylase"/>
    <property type="match status" value="1"/>
</dbReference>
<evidence type="ECO:0000256" key="1">
    <source>
        <dbReference type="ARBA" id="ARBA00005409"/>
    </source>
</evidence>
<feature type="region of interest" description="Disordered" evidence="5">
    <location>
        <begin position="1308"/>
        <end position="1330"/>
    </location>
</feature>
<evidence type="ECO:0000256" key="2">
    <source>
        <dbReference type="ARBA" id="ARBA00006330"/>
    </source>
</evidence>
<feature type="chain" id="PRO_5044336595" description="Alpha,alpha-trehalose-phosphate synthase (UDP-forming)" evidence="6">
    <location>
        <begin position="22"/>
        <end position="1330"/>
    </location>
</feature>
<name>A0AB34IW14_PRYPA</name>
<keyword evidence="6" id="KW-0732">Signal</keyword>
<evidence type="ECO:0000256" key="6">
    <source>
        <dbReference type="SAM" id="SignalP"/>
    </source>
</evidence>
<dbReference type="SUPFAM" id="SSF56784">
    <property type="entry name" value="HAD-like"/>
    <property type="match status" value="2"/>
</dbReference>
<feature type="compositionally biased region" description="Pro residues" evidence="5">
    <location>
        <begin position="29"/>
        <end position="47"/>
    </location>
</feature>
<evidence type="ECO:0000313" key="8">
    <source>
        <dbReference type="Proteomes" id="UP001515480"/>
    </source>
</evidence>
<dbReference type="InterPro" id="IPR006379">
    <property type="entry name" value="HAD-SF_hydro_IIB"/>
</dbReference>
<comment type="similarity">
    <text evidence="1">In the N-terminal section; belongs to the glycosyltransferase 20 family.</text>
</comment>
<dbReference type="InterPro" id="IPR001830">
    <property type="entry name" value="Glyco_trans_20"/>
</dbReference>
<feature type="signal peptide" evidence="6">
    <location>
        <begin position="1"/>
        <end position="21"/>
    </location>
</feature>
<dbReference type="CDD" id="cd03788">
    <property type="entry name" value="GT20_TPS"/>
    <property type="match status" value="1"/>
</dbReference>
<dbReference type="GO" id="GO:0005992">
    <property type="term" value="P:trehalose biosynthetic process"/>
    <property type="evidence" value="ECO:0007669"/>
    <property type="project" value="InterPro"/>
</dbReference>
<reference evidence="7 8" key="1">
    <citation type="journal article" date="2024" name="Science">
        <title>Giant polyketide synthase enzymes in the biosynthesis of giant marine polyether toxins.</title>
        <authorList>
            <person name="Fallon T.R."/>
            <person name="Shende V.V."/>
            <person name="Wierzbicki I.H."/>
            <person name="Pendleton A.L."/>
            <person name="Watervoot N.F."/>
            <person name="Auber R.P."/>
            <person name="Gonzalez D.J."/>
            <person name="Wisecaver J.H."/>
            <person name="Moore B.S."/>
        </authorList>
    </citation>
    <scope>NUCLEOTIDE SEQUENCE [LARGE SCALE GENOMIC DNA]</scope>
    <source>
        <strain evidence="7 8">12B1</strain>
    </source>
</reference>
<accession>A0AB34IW14</accession>
<dbReference type="NCBIfam" id="TIGR01484">
    <property type="entry name" value="HAD-SF-IIB"/>
    <property type="match status" value="1"/>
</dbReference>
<dbReference type="GO" id="GO:0003825">
    <property type="term" value="F:alpha,alpha-trehalose-phosphate synthase (UDP-forming) activity"/>
    <property type="evidence" value="ECO:0007669"/>
    <property type="project" value="TreeGrafter"/>
</dbReference>
<organism evidence="7 8">
    <name type="scientific">Prymnesium parvum</name>
    <name type="common">Toxic golden alga</name>
    <dbReference type="NCBI Taxonomy" id="97485"/>
    <lineage>
        <taxon>Eukaryota</taxon>
        <taxon>Haptista</taxon>
        <taxon>Haptophyta</taxon>
        <taxon>Prymnesiophyceae</taxon>
        <taxon>Prymnesiales</taxon>
        <taxon>Prymnesiaceae</taxon>
        <taxon>Prymnesium</taxon>
    </lineage>
</organism>
<proteinExistence type="inferred from homology"/>
<dbReference type="EMBL" id="JBGBPQ010000017">
    <property type="protein sequence ID" value="KAL1508035.1"/>
    <property type="molecule type" value="Genomic_DNA"/>
</dbReference>
<evidence type="ECO:0000256" key="5">
    <source>
        <dbReference type="SAM" id="MobiDB-lite"/>
    </source>
</evidence>
<feature type="compositionally biased region" description="Low complexity" evidence="5">
    <location>
        <begin position="953"/>
        <end position="967"/>
    </location>
</feature>
<dbReference type="InterPro" id="IPR023214">
    <property type="entry name" value="HAD_sf"/>
</dbReference>
<dbReference type="InterPro" id="IPR003337">
    <property type="entry name" value="Trehalose_PPase"/>
</dbReference>
<dbReference type="NCBIfam" id="TIGR00685">
    <property type="entry name" value="T6PP"/>
    <property type="match status" value="1"/>
</dbReference>
<dbReference type="Gene3D" id="3.30.70.1020">
    <property type="entry name" value="Trehalose-6-phosphate phosphatase related protein, domain 2"/>
    <property type="match status" value="1"/>
</dbReference>
<dbReference type="Pfam" id="PF02358">
    <property type="entry name" value="Trehalose_PPase"/>
    <property type="match status" value="2"/>
</dbReference>
<sequence length="1330" mass="146248">MASGLPLLRLLLLLLLSQAETRAPDRPSGAPPRPPPRKPPPGSPSPPRRGLADALTSAQREREILELSQQLQRDSTIVRMRQQANSVMRRWWVAQQAPRVVVVSNRLPVSVRRADDGSLEYSMASGGMVSALLGVRDVRMVWVGWAAFDDATPWERAQIRREMFARGCVPIFLEKEEAELYYNGYCNGVLWPLFHYVIANHVGAEDASASDGEARWEAYKAVNAKFAAAVERIVRKGDMVWAHDYHLMLLPSMLRARVPNLKIGWFLHTPWPSSEVFRTLPTRRELLAGLLGADLLGFHIYEYARHFLHACTRLLGSEVSFGSRQITWERPLTAEAGGGISRQAVTVDAFPIGIDPGRFEAALSSAEVKARIHELQEQFHGIQVILGIDRVDYIKGIPQKLLAIESLLESHPEMAGKFVLLQIAVPTRTHVAEYQKLRATAHQLVGRINGRFGSMGWVPIHYLDKSISLEEMVALYYVATTCVVTSLRDGMNLVSYEFIACQAGTLKGVLVLSEFAGAAQALGAGCLRVNPYDTHDVARGIHEALLMGTEQRAELHAYASRYVSKYTAQAWALSFLNGLARDAELARQRYVKPLNLLQTVSEYANATRRLLVLGVGGTFLPATGATANDVMQLSKTQCELLRRLVADPLNTVVLVSGRSRARMDSLMEPIEVDQLHDGEMRVDPEVTALITAVAATVAAAAAEEEGGAPPSAGGGEGEAYGAAAYGAAAYGAQRALGAALLDNFWGLAESGVFGRRRRGSPWEVNSQAAQEAAWLEAVEEVFQFFEERTPGSRVERRDRTIRWAYGAADAELGSQQASNLVEHLQKLLNNEAAEMIWEGTCVEVRPHGSSAGQGLLKLMQRAKPFDFVLALGNFTSRDEDIFLQLHAAEASAESEEAEETVEAEEEDVLEGMEPARLSGEVAPGASKRRQKATEVLGELRSPEPSERCGGSLRAAAAPRDASPPTRRLGPFDVPAGGVFSVVLGNRSTHARYFLSRQEDAEKLLQALALAPPSARAVAAVAVPGPRLPSALGRAQLKNIQARLARCWTPAFCLDYDGTLAPIVEDPTKAKLLPGVRTLLKRLADRHPTAIVSGRSLEKLLLWVRVEGLYFAASHGFEIIGPRGSQLNYTVAHELLPTLQDALTVITPKLLAVKGVHIEDNKYALSVHTRNVSAEDIPRVEQLVEAALEDQPLLKRTDGIHVIELRPQIHWHKGRAVEWLLKNMCEQMGLPSRVADRNATVMPIYIGDDLSDEDAFRELRDGRGLPIIVRETAPLQNETAAEMWLRDPREVAEFLSLFLTQRQLGHLEQMSDEENLPDITKVSHGEEGSFE</sequence>
<comment type="similarity">
    <text evidence="2">In the C-terminal section; belongs to the trehalose phosphatase family.</text>
</comment>
<comment type="caution">
    <text evidence="7">The sequence shown here is derived from an EMBL/GenBank/DDBJ whole genome shotgun (WGS) entry which is preliminary data.</text>
</comment>
<keyword evidence="3" id="KW-0328">Glycosyltransferase</keyword>
<dbReference type="CDD" id="cd01627">
    <property type="entry name" value="HAD_TPP"/>
    <property type="match status" value="1"/>
</dbReference>
<dbReference type="Pfam" id="PF00982">
    <property type="entry name" value="Glyco_transf_20"/>
    <property type="match status" value="1"/>
</dbReference>
<dbReference type="Proteomes" id="UP001515480">
    <property type="component" value="Unassembled WGS sequence"/>
</dbReference>
<evidence type="ECO:0008006" key="9">
    <source>
        <dbReference type="Google" id="ProtNLM"/>
    </source>
</evidence>
<feature type="compositionally biased region" description="Basic and acidic residues" evidence="5">
    <location>
        <begin position="1320"/>
        <end position="1330"/>
    </location>
</feature>
<dbReference type="Gene3D" id="3.40.50.2000">
    <property type="entry name" value="Glycogen Phosphorylase B"/>
    <property type="match status" value="2"/>
</dbReference>
<feature type="region of interest" description="Disordered" evidence="5">
    <location>
        <begin position="889"/>
        <end position="969"/>
    </location>
</feature>
<dbReference type="GO" id="GO:0004805">
    <property type="term" value="F:trehalose-phosphatase activity"/>
    <property type="evidence" value="ECO:0007669"/>
    <property type="project" value="TreeGrafter"/>
</dbReference>
<dbReference type="Gene3D" id="3.40.50.1000">
    <property type="entry name" value="HAD superfamily/HAD-like"/>
    <property type="match status" value="1"/>
</dbReference>
<keyword evidence="8" id="KW-1185">Reference proteome</keyword>
<dbReference type="PANTHER" id="PTHR10788">
    <property type="entry name" value="TREHALOSE-6-PHOSPHATE SYNTHASE"/>
    <property type="match status" value="1"/>
</dbReference>